<name>A0ABN6LHT4_9BACT</name>
<keyword evidence="1" id="KW-0472">Membrane</keyword>
<reference evidence="2 3" key="1">
    <citation type="submission" date="2021-12" db="EMBL/GenBank/DDBJ databases">
        <title>Genome sequencing of bacteria with rrn-lacking chromosome and rrn-plasmid.</title>
        <authorList>
            <person name="Anda M."/>
            <person name="Iwasaki W."/>
        </authorList>
    </citation>
    <scope>NUCLEOTIDE SEQUENCE [LARGE SCALE GENOMIC DNA]</scope>
    <source>
        <strain evidence="2 3">NBRC 101262</strain>
        <plasmid evidence="2 3">pPP1</plasmid>
    </source>
</reference>
<organism evidence="2 3">
    <name type="scientific">Persicobacter psychrovividus</name>
    <dbReference type="NCBI Taxonomy" id="387638"/>
    <lineage>
        <taxon>Bacteria</taxon>
        <taxon>Pseudomonadati</taxon>
        <taxon>Bacteroidota</taxon>
        <taxon>Cytophagia</taxon>
        <taxon>Cytophagales</taxon>
        <taxon>Persicobacteraceae</taxon>
        <taxon>Persicobacter</taxon>
    </lineage>
</organism>
<keyword evidence="2" id="KW-0614">Plasmid</keyword>
<accession>A0ABN6LHT4</accession>
<geneLocation type="plasmid" evidence="2 3">
    <name>pPP1</name>
</geneLocation>
<feature type="transmembrane region" description="Helical" evidence="1">
    <location>
        <begin position="78"/>
        <end position="97"/>
    </location>
</feature>
<sequence>MKKKLTLSTFFVASIGAMFLFLIPATPEITICKAEVGLSGGALNGILGSLELPFLLIAVVFSFLTANRLKGGKFGTGMQFMAWGFLVMAVGHLHMQIDHFYGFNLFNTLLGEVAGSIAWFVALIITWGLSSTGFYKIYHASKM</sequence>
<keyword evidence="1" id="KW-1133">Transmembrane helix</keyword>
<dbReference type="EMBL" id="AP025293">
    <property type="protein sequence ID" value="BDD01109.1"/>
    <property type="molecule type" value="Genomic_DNA"/>
</dbReference>
<evidence type="ECO:0000313" key="2">
    <source>
        <dbReference type="EMBL" id="BDD01109.1"/>
    </source>
</evidence>
<gene>
    <name evidence="2" type="ORF">PEPS_33890</name>
</gene>
<evidence type="ECO:0000313" key="3">
    <source>
        <dbReference type="Proteomes" id="UP001354989"/>
    </source>
</evidence>
<evidence type="ECO:0000256" key="1">
    <source>
        <dbReference type="SAM" id="Phobius"/>
    </source>
</evidence>
<dbReference type="Proteomes" id="UP001354989">
    <property type="component" value="Plasmid pPP1"/>
</dbReference>
<proteinExistence type="predicted"/>
<feature type="transmembrane region" description="Helical" evidence="1">
    <location>
        <begin position="117"/>
        <end position="138"/>
    </location>
</feature>
<keyword evidence="3" id="KW-1185">Reference proteome</keyword>
<protein>
    <submittedName>
        <fullName evidence="2">Uncharacterized protein</fullName>
    </submittedName>
</protein>
<dbReference type="RefSeq" id="WP_338398281.1">
    <property type="nucleotide sequence ID" value="NZ_AP025293.1"/>
</dbReference>
<feature type="transmembrane region" description="Helical" evidence="1">
    <location>
        <begin position="43"/>
        <end position="66"/>
    </location>
</feature>
<keyword evidence="1" id="KW-0812">Transmembrane</keyword>